<sequence>MLNYLYILPFFPSFGNNEHATNKKKISEYLEKFFKERNFTKQLLFP</sequence>
<organism evidence="1 2">
    <name type="scientific">Streptococcus oralis SK255</name>
    <dbReference type="NCBI Taxonomy" id="1005704"/>
    <lineage>
        <taxon>Bacteria</taxon>
        <taxon>Bacillati</taxon>
        <taxon>Bacillota</taxon>
        <taxon>Bacilli</taxon>
        <taxon>Lactobacillales</taxon>
        <taxon>Streptococcaceae</taxon>
        <taxon>Streptococcus</taxon>
    </lineage>
</organism>
<proteinExistence type="predicted"/>
<reference evidence="1 2" key="1">
    <citation type="submission" date="2011-04" db="EMBL/GenBank/DDBJ databases">
        <authorList>
            <person name="Durkin A.S."/>
            <person name="Radune D."/>
            <person name="Hostetler J."/>
            <person name="Torralba M."/>
            <person name="Gillis M."/>
            <person name="Methe B."/>
            <person name="Sutton G."/>
            <person name="Nelson K.E."/>
        </authorList>
    </citation>
    <scope>NUCLEOTIDE SEQUENCE [LARGE SCALE GENOMIC DNA]</scope>
    <source>
        <strain evidence="1 2">SK255</strain>
    </source>
</reference>
<dbReference type="AlphaFoldDB" id="F5VS13"/>
<gene>
    <name evidence="1" type="ORF">HMPREF9968_0436</name>
</gene>
<dbReference type="EMBL" id="AFNM01000003">
    <property type="protein sequence ID" value="EGL92717.1"/>
    <property type="molecule type" value="Genomic_DNA"/>
</dbReference>
<accession>F5VS13</accession>
<comment type="caution">
    <text evidence="1">The sequence shown here is derived from an EMBL/GenBank/DDBJ whole genome shotgun (WGS) entry which is preliminary data.</text>
</comment>
<evidence type="ECO:0000313" key="1">
    <source>
        <dbReference type="EMBL" id="EGL92717.1"/>
    </source>
</evidence>
<name>F5VS13_STROR</name>
<protein>
    <submittedName>
        <fullName evidence="1">Uncharacterized protein</fullName>
    </submittedName>
</protein>
<dbReference type="Proteomes" id="UP000003695">
    <property type="component" value="Unassembled WGS sequence"/>
</dbReference>
<evidence type="ECO:0000313" key="2">
    <source>
        <dbReference type="Proteomes" id="UP000003695"/>
    </source>
</evidence>